<evidence type="ECO:0000256" key="12">
    <source>
        <dbReference type="ARBA" id="ARBA00023054"/>
    </source>
</evidence>
<sequence>MADAFVSFAVQKLGDFLIQEVYLRTSLREDVQWLRNELLFMQYFIKDAEEKQMEDRRVQQWVFEINAVANDAVAIVETYNFEAGEGDGFASRLKACACIGWKENKFYKASKEIQSLKRRIMEISRIRHTYGIADSNNAGGGPSNRPTDQSAMLRTRRRTTSYMDDHIFVGFQDVVETLLAELLKAEPHRSVISICGMGGLGKTTLARNLYISPDIVSSFQIRAWVCVSQEYNTMDLHRKIIESIQGRTKENPDSVDKITESDLESHLVDLLKEHKYLVVVDDVWQIEAWESLKRAFPDSENGSRVIITTRKEEVAVRAVDRGFVHFLRFLRQEESWDLFCRKLLDVREMIPAMESLAKYMVDKCQGLPLAIVVLSGLLSHKRRLEEWKRVKAHLWQSFKYDSSEIFLILSLSYNDLPTVLKQCFLYIGMFPEDQELEAENIMQLWMAEGFIPRGEEGIEDVAEGFLNELISRSLVQVAETFWEKVTRCRVHDLIRDLAIKKALEAHVFDIYDPRRHSISSFCLRHAVHRQAQRYLSLDLSNLKLRSVMFFDPEFSELGIINFRNVFQHIYVLYLEVQSGTELPDSIGSLYHLKFLRLRGIDYLPSSIGNLKNLQTLCVLNEFGRLCHLPPKTTNLINLRLLVAPYSEPLKHISKLTHLQVLQGIHCDQWNDVNPVDLINLRELTMNRIKKSYSLNHIGSLKSLSILMLYCKNDESFPALEFLSRCQKLKKLFLHGRIVNLPLSDPFPNSITMMILQRSELTEDPMPLLGMLPNLRNLELVEAYEGEEITCSDNSFSQLEFLRLDTLLNLERWHLATSSMPLIKGLAIDFCPKLNEIPERMKDAVLLKRGRSCY</sequence>
<evidence type="ECO:0008006" key="20">
    <source>
        <dbReference type="Google" id="ProtNLM"/>
    </source>
</evidence>
<dbReference type="Pfam" id="PF23598">
    <property type="entry name" value="LRR_14"/>
    <property type="match status" value="1"/>
</dbReference>
<dbReference type="InterPro" id="IPR027417">
    <property type="entry name" value="P-loop_NTPase"/>
</dbReference>
<dbReference type="InterPro" id="IPR041118">
    <property type="entry name" value="Rx_N"/>
</dbReference>
<dbReference type="InterPro" id="IPR055414">
    <property type="entry name" value="LRR_R13L4/SHOC2-like"/>
</dbReference>
<evidence type="ECO:0000256" key="11">
    <source>
        <dbReference type="ARBA" id="ARBA00022840"/>
    </source>
</evidence>
<keyword evidence="9" id="KW-0547">Nucleotide-binding</keyword>
<evidence type="ECO:0000259" key="15">
    <source>
        <dbReference type="Pfam" id="PF18052"/>
    </source>
</evidence>
<evidence type="ECO:0000259" key="16">
    <source>
        <dbReference type="Pfam" id="PF23559"/>
    </source>
</evidence>
<dbReference type="Pfam" id="PF18052">
    <property type="entry name" value="Rx_N"/>
    <property type="match status" value="1"/>
</dbReference>
<dbReference type="OMA" id="WHLATSS"/>
<keyword evidence="11" id="KW-0067">ATP-binding</keyword>
<feature type="domain" description="Disease resistance R13L4/SHOC-2-like LRR" evidence="17">
    <location>
        <begin position="543"/>
        <end position="829"/>
    </location>
</feature>
<keyword evidence="10" id="KW-0611">Plant defense</keyword>
<dbReference type="GO" id="GO:0005737">
    <property type="term" value="C:cytoplasm"/>
    <property type="evidence" value="ECO:0007669"/>
    <property type="project" value="UniProtKB-SubCell"/>
</dbReference>
<dbReference type="InterPro" id="IPR042197">
    <property type="entry name" value="Apaf_helical"/>
</dbReference>
<dbReference type="FunFam" id="3.40.50.300:FF:001091">
    <property type="entry name" value="Probable disease resistance protein At1g61300"/>
    <property type="match status" value="1"/>
</dbReference>
<dbReference type="Pfam" id="PF23559">
    <property type="entry name" value="WHD_DRP"/>
    <property type="match status" value="1"/>
</dbReference>
<dbReference type="GO" id="GO:0043531">
    <property type="term" value="F:ADP binding"/>
    <property type="evidence" value="ECO:0007669"/>
    <property type="project" value="InterPro"/>
</dbReference>
<evidence type="ECO:0000256" key="6">
    <source>
        <dbReference type="ARBA" id="ARBA00022614"/>
    </source>
</evidence>
<evidence type="ECO:0000256" key="3">
    <source>
        <dbReference type="ARBA" id="ARBA00004496"/>
    </source>
</evidence>
<dbReference type="Gene3D" id="1.20.5.4130">
    <property type="match status" value="1"/>
</dbReference>
<dbReference type="PANTHER" id="PTHR23155">
    <property type="entry name" value="DISEASE RESISTANCE PROTEIN RP"/>
    <property type="match status" value="1"/>
</dbReference>
<dbReference type="Proteomes" id="UP000222542">
    <property type="component" value="Unassembled WGS sequence"/>
</dbReference>
<dbReference type="SMR" id="A0A1U8FZI5"/>
<evidence type="ECO:0000256" key="10">
    <source>
        <dbReference type="ARBA" id="ARBA00022821"/>
    </source>
</evidence>
<keyword evidence="7" id="KW-0381">Hypersensitive response</keyword>
<dbReference type="InterPro" id="IPR038005">
    <property type="entry name" value="RX-like_CC"/>
</dbReference>
<comment type="function">
    <text evidence="1">Confers resistance to late blight (Phytophthora infestans) races carrying the avirulence gene Avr1. Resistance proteins guard the plant against pathogens that contain an appropriate avirulence protein via an indirect interaction with this avirulence protein. That triggers a defense system including the hypersensitive response, which restricts the pathogen growth.</text>
</comment>
<reference evidence="18 19" key="2">
    <citation type="journal article" date="2017" name="Genome Biol.">
        <title>New reference genome sequences of hot pepper reveal the massive evolution of plant disease-resistance genes by retroduplication.</title>
        <authorList>
            <person name="Kim S."/>
            <person name="Park J."/>
            <person name="Yeom S.I."/>
            <person name="Kim Y.M."/>
            <person name="Seo E."/>
            <person name="Kim K.T."/>
            <person name="Kim M.S."/>
            <person name="Lee J.M."/>
            <person name="Cheong K."/>
            <person name="Shin H.S."/>
            <person name="Kim S.B."/>
            <person name="Han K."/>
            <person name="Lee J."/>
            <person name="Park M."/>
            <person name="Lee H.A."/>
            <person name="Lee H.Y."/>
            <person name="Lee Y."/>
            <person name="Oh S."/>
            <person name="Lee J.H."/>
            <person name="Choi E."/>
            <person name="Choi E."/>
            <person name="Lee S.E."/>
            <person name="Jeon J."/>
            <person name="Kim H."/>
            <person name="Choi G."/>
            <person name="Song H."/>
            <person name="Lee J."/>
            <person name="Lee S.C."/>
            <person name="Kwon J.K."/>
            <person name="Lee H.Y."/>
            <person name="Koo N."/>
            <person name="Hong Y."/>
            <person name="Kim R.W."/>
            <person name="Kang W.H."/>
            <person name="Huh J.H."/>
            <person name="Kang B.C."/>
            <person name="Yang T.J."/>
            <person name="Lee Y.H."/>
            <person name="Bennetzen J.L."/>
            <person name="Choi D."/>
        </authorList>
    </citation>
    <scope>NUCLEOTIDE SEQUENCE [LARGE SCALE GENOMIC DNA]</scope>
    <source>
        <strain evidence="19">cv. CM334</strain>
    </source>
</reference>
<dbReference type="Gene3D" id="1.10.10.10">
    <property type="entry name" value="Winged helix-like DNA-binding domain superfamily/Winged helix DNA-binding domain"/>
    <property type="match status" value="1"/>
</dbReference>
<dbReference type="SUPFAM" id="SSF52540">
    <property type="entry name" value="P-loop containing nucleoside triphosphate hydrolases"/>
    <property type="match status" value="1"/>
</dbReference>
<organism evidence="18 19">
    <name type="scientific">Capsicum annuum</name>
    <name type="common">Capsicum pepper</name>
    <dbReference type="NCBI Taxonomy" id="4072"/>
    <lineage>
        <taxon>Eukaryota</taxon>
        <taxon>Viridiplantae</taxon>
        <taxon>Streptophyta</taxon>
        <taxon>Embryophyta</taxon>
        <taxon>Tracheophyta</taxon>
        <taxon>Spermatophyta</taxon>
        <taxon>Magnoliopsida</taxon>
        <taxon>eudicotyledons</taxon>
        <taxon>Gunneridae</taxon>
        <taxon>Pentapetalae</taxon>
        <taxon>asterids</taxon>
        <taxon>lamiids</taxon>
        <taxon>Solanales</taxon>
        <taxon>Solanaceae</taxon>
        <taxon>Solanoideae</taxon>
        <taxon>Capsiceae</taxon>
        <taxon>Capsicum</taxon>
    </lineage>
</organism>
<gene>
    <name evidence="18" type="ORF">T459_14123</name>
</gene>
<feature type="domain" description="Disease resistance N-terminal" evidence="15">
    <location>
        <begin position="5"/>
        <end position="90"/>
    </location>
</feature>
<dbReference type="GO" id="GO:0009626">
    <property type="term" value="P:plant-type hypersensitive response"/>
    <property type="evidence" value="ECO:0007669"/>
    <property type="project" value="UniProtKB-KW"/>
</dbReference>
<accession>A0A1U8FZI5</accession>
<feature type="domain" description="NB-ARC" evidence="14">
    <location>
        <begin position="172"/>
        <end position="343"/>
    </location>
</feature>
<dbReference type="KEGG" id="cann:107863022"/>
<dbReference type="EMBL" id="AYRZ02000005">
    <property type="protein sequence ID" value="PHT81108.1"/>
    <property type="molecule type" value="Genomic_DNA"/>
</dbReference>
<comment type="subcellular location">
    <subcellularLocation>
        <location evidence="3">Cytoplasm</location>
    </subcellularLocation>
    <subcellularLocation>
        <location evidence="2">Membrane</location>
        <topology evidence="2">Peripheral membrane protein</topology>
    </subcellularLocation>
</comment>
<dbReference type="PRINTS" id="PR00364">
    <property type="entry name" value="DISEASERSIST"/>
</dbReference>
<evidence type="ECO:0000313" key="19">
    <source>
        <dbReference type="Proteomes" id="UP000222542"/>
    </source>
</evidence>
<dbReference type="AlphaFoldDB" id="A0A1U8FZI5"/>
<dbReference type="GO" id="GO:0016020">
    <property type="term" value="C:membrane"/>
    <property type="evidence" value="ECO:0007669"/>
    <property type="project" value="UniProtKB-SubCell"/>
</dbReference>
<evidence type="ECO:0000313" key="18">
    <source>
        <dbReference type="EMBL" id="PHT81108.1"/>
    </source>
</evidence>
<keyword evidence="19" id="KW-1185">Reference proteome</keyword>
<dbReference type="InterPro" id="IPR058922">
    <property type="entry name" value="WHD_DRP"/>
</dbReference>
<keyword evidence="13" id="KW-0472">Membrane</keyword>
<dbReference type="SUPFAM" id="SSF52058">
    <property type="entry name" value="L domain-like"/>
    <property type="match status" value="1"/>
</dbReference>
<evidence type="ECO:0000256" key="2">
    <source>
        <dbReference type="ARBA" id="ARBA00004170"/>
    </source>
</evidence>
<evidence type="ECO:0000259" key="14">
    <source>
        <dbReference type="Pfam" id="PF00931"/>
    </source>
</evidence>
<evidence type="ECO:0000256" key="8">
    <source>
        <dbReference type="ARBA" id="ARBA00022737"/>
    </source>
</evidence>
<dbReference type="InterPro" id="IPR002182">
    <property type="entry name" value="NB-ARC"/>
</dbReference>
<dbReference type="InterPro" id="IPR036388">
    <property type="entry name" value="WH-like_DNA-bd_sf"/>
</dbReference>
<dbReference type="GO" id="GO:0051607">
    <property type="term" value="P:defense response to virus"/>
    <property type="evidence" value="ECO:0007669"/>
    <property type="project" value="UniProtKB-ARBA"/>
</dbReference>
<keyword evidence="8" id="KW-0677">Repeat</keyword>
<feature type="domain" description="Disease resistance protein winged helix" evidence="16">
    <location>
        <begin position="429"/>
        <end position="498"/>
    </location>
</feature>
<comment type="similarity">
    <text evidence="4">Belongs to the disease resistance NB-LRR family.</text>
</comment>
<dbReference type="Gene3D" id="3.80.10.10">
    <property type="entry name" value="Ribonuclease Inhibitor"/>
    <property type="match status" value="2"/>
</dbReference>
<evidence type="ECO:0000256" key="13">
    <source>
        <dbReference type="ARBA" id="ARBA00023136"/>
    </source>
</evidence>
<dbReference type="Gene3D" id="1.10.8.430">
    <property type="entry name" value="Helical domain of apoptotic protease-activating factors"/>
    <property type="match status" value="1"/>
</dbReference>
<evidence type="ECO:0000256" key="1">
    <source>
        <dbReference type="ARBA" id="ARBA00002074"/>
    </source>
</evidence>
<evidence type="ECO:0000259" key="17">
    <source>
        <dbReference type="Pfam" id="PF23598"/>
    </source>
</evidence>
<evidence type="ECO:0000256" key="7">
    <source>
        <dbReference type="ARBA" id="ARBA00022667"/>
    </source>
</evidence>
<dbReference type="FunFam" id="1.10.8.430:FF:000003">
    <property type="entry name" value="Probable disease resistance protein At5g66910"/>
    <property type="match status" value="1"/>
</dbReference>
<keyword evidence="5" id="KW-0963">Cytoplasm</keyword>
<evidence type="ECO:0000256" key="5">
    <source>
        <dbReference type="ARBA" id="ARBA00022490"/>
    </source>
</evidence>
<protein>
    <recommendedName>
        <fullName evidence="20">Disease resistance protein RPP13-like</fullName>
    </recommendedName>
</protein>
<dbReference type="CDD" id="cd14798">
    <property type="entry name" value="RX-CC_like"/>
    <property type="match status" value="1"/>
</dbReference>
<proteinExistence type="inferred from homology"/>
<keyword evidence="12" id="KW-0175">Coiled coil</keyword>
<dbReference type="InterPro" id="IPR032675">
    <property type="entry name" value="LRR_dom_sf"/>
</dbReference>
<comment type="caution">
    <text evidence="18">The sequence shown here is derived from an EMBL/GenBank/DDBJ whole genome shotgun (WGS) entry which is preliminary data.</text>
</comment>
<dbReference type="Gene3D" id="3.40.50.300">
    <property type="entry name" value="P-loop containing nucleotide triphosphate hydrolases"/>
    <property type="match status" value="1"/>
</dbReference>
<dbReference type="Gramene" id="PHT81108">
    <property type="protein sequence ID" value="PHT81108"/>
    <property type="gene ID" value="T459_14123"/>
</dbReference>
<reference evidence="18 19" key="1">
    <citation type="journal article" date="2014" name="Nat. Genet.">
        <title>Genome sequence of the hot pepper provides insights into the evolution of pungency in Capsicum species.</title>
        <authorList>
            <person name="Kim S."/>
            <person name="Park M."/>
            <person name="Yeom S.I."/>
            <person name="Kim Y.M."/>
            <person name="Lee J.M."/>
            <person name="Lee H.A."/>
            <person name="Seo E."/>
            <person name="Choi J."/>
            <person name="Cheong K."/>
            <person name="Kim K.T."/>
            <person name="Jung K."/>
            <person name="Lee G.W."/>
            <person name="Oh S.K."/>
            <person name="Bae C."/>
            <person name="Kim S.B."/>
            <person name="Lee H.Y."/>
            <person name="Kim S.Y."/>
            <person name="Kim M.S."/>
            <person name="Kang B.C."/>
            <person name="Jo Y.D."/>
            <person name="Yang H.B."/>
            <person name="Jeong H.J."/>
            <person name="Kang W.H."/>
            <person name="Kwon J.K."/>
            <person name="Shin C."/>
            <person name="Lim J.Y."/>
            <person name="Park J.H."/>
            <person name="Huh J.H."/>
            <person name="Kim J.S."/>
            <person name="Kim B.D."/>
            <person name="Cohen O."/>
            <person name="Paran I."/>
            <person name="Suh M.C."/>
            <person name="Lee S.B."/>
            <person name="Kim Y.K."/>
            <person name="Shin Y."/>
            <person name="Noh S.J."/>
            <person name="Park J."/>
            <person name="Seo Y.S."/>
            <person name="Kwon S.Y."/>
            <person name="Kim H.A."/>
            <person name="Park J.M."/>
            <person name="Kim H.J."/>
            <person name="Choi S.B."/>
            <person name="Bosland P.W."/>
            <person name="Reeves G."/>
            <person name="Jo S.H."/>
            <person name="Lee B.W."/>
            <person name="Cho H.T."/>
            <person name="Choi H.S."/>
            <person name="Lee M.S."/>
            <person name="Yu Y."/>
            <person name="Do Choi Y."/>
            <person name="Park B.S."/>
            <person name="van Deynze A."/>
            <person name="Ashrafi H."/>
            <person name="Hill T."/>
            <person name="Kim W.T."/>
            <person name="Pai H.S."/>
            <person name="Ahn H.K."/>
            <person name="Yeam I."/>
            <person name="Giovannoni J.J."/>
            <person name="Rose J.K."/>
            <person name="Sorensen I."/>
            <person name="Lee S.J."/>
            <person name="Kim R.W."/>
            <person name="Choi I.Y."/>
            <person name="Choi B.S."/>
            <person name="Lim J.S."/>
            <person name="Lee Y.H."/>
            <person name="Choi D."/>
        </authorList>
    </citation>
    <scope>NUCLEOTIDE SEQUENCE [LARGE SCALE GENOMIC DNA]</scope>
    <source>
        <strain evidence="19">cv. CM334</strain>
    </source>
</reference>
<dbReference type="FunFam" id="1.10.10.10:FF:000322">
    <property type="entry name" value="Probable disease resistance protein At1g63360"/>
    <property type="match status" value="1"/>
</dbReference>
<name>A0A1U8FZI5_CAPAN</name>
<dbReference type="InterPro" id="IPR044974">
    <property type="entry name" value="Disease_R_plants"/>
</dbReference>
<evidence type="ECO:0000256" key="9">
    <source>
        <dbReference type="ARBA" id="ARBA00022741"/>
    </source>
</evidence>
<dbReference type="OrthoDB" id="3027644at2759"/>
<evidence type="ECO:0000256" key="4">
    <source>
        <dbReference type="ARBA" id="ARBA00008894"/>
    </source>
</evidence>
<dbReference type="GO" id="GO:0005524">
    <property type="term" value="F:ATP binding"/>
    <property type="evidence" value="ECO:0007669"/>
    <property type="project" value="UniProtKB-KW"/>
</dbReference>
<keyword evidence="6" id="KW-0433">Leucine-rich repeat</keyword>
<dbReference type="Pfam" id="PF00931">
    <property type="entry name" value="NB-ARC"/>
    <property type="match status" value="1"/>
</dbReference>
<dbReference type="PANTHER" id="PTHR23155:SF1152">
    <property type="entry name" value="AAA+ ATPASE DOMAIN-CONTAINING PROTEIN"/>
    <property type="match status" value="1"/>
</dbReference>